<dbReference type="CDD" id="cd03784">
    <property type="entry name" value="GT1_Gtf-like"/>
    <property type="match status" value="1"/>
</dbReference>
<dbReference type="Gene3D" id="3.40.50.2000">
    <property type="entry name" value="Glycogen Phosphorylase B"/>
    <property type="match status" value="2"/>
</dbReference>
<dbReference type="PROSITE" id="PS00375">
    <property type="entry name" value="UDPGT"/>
    <property type="match status" value="1"/>
</dbReference>
<dbReference type="GO" id="GO:0080043">
    <property type="term" value="F:quercetin 3-O-glucosyltransferase activity"/>
    <property type="evidence" value="ECO:0000318"/>
    <property type="project" value="GO_Central"/>
</dbReference>
<accession>A0A061DZW1</accession>
<reference evidence="6 7" key="1">
    <citation type="journal article" date="2013" name="Genome Biol.">
        <title>The genome sequence of the most widely cultivated cacao type and its use to identify candidate genes regulating pod color.</title>
        <authorList>
            <person name="Motamayor J.C."/>
            <person name="Mockaitis K."/>
            <person name="Schmutz J."/>
            <person name="Haiminen N."/>
            <person name="Iii D.L."/>
            <person name="Cornejo O."/>
            <person name="Findley S.D."/>
            <person name="Zheng P."/>
            <person name="Utro F."/>
            <person name="Royaert S."/>
            <person name="Saski C."/>
            <person name="Jenkins J."/>
            <person name="Podicheti R."/>
            <person name="Zhao M."/>
            <person name="Scheffler B.E."/>
            <person name="Stack J.C."/>
            <person name="Feltus F.A."/>
            <person name="Mustiga G.M."/>
            <person name="Amores F."/>
            <person name="Phillips W."/>
            <person name="Marelli J.P."/>
            <person name="May G.D."/>
            <person name="Shapiro H."/>
            <person name="Ma J."/>
            <person name="Bustamante C.D."/>
            <person name="Schnell R.J."/>
            <person name="Main D."/>
            <person name="Gilbert D."/>
            <person name="Parida L."/>
            <person name="Kuhn D.N."/>
        </authorList>
    </citation>
    <scope>NUCLEOTIDE SEQUENCE [LARGE SCALE GENOMIC DNA]</scope>
    <source>
        <strain evidence="7">cv. Matina 1-6</strain>
    </source>
</reference>
<dbReference type="Pfam" id="PF00201">
    <property type="entry name" value="UDPGT"/>
    <property type="match status" value="1"/>
</dbReference>
<evidence type="ECO:0000313" key="7">
    <source>
        <dbReference type="Proteomes" id="UP000026915"/>
    </source>
</evidence>
<dbReference type="FunFam" id="3.40.50.2000:FF:000047">
    <property type="entry name" value="Glycosyltransferase"/>
    <property type="match status" value="1"/>
</dbReference>
<evidence type="ECO:0000256" key="4">
    <source>
        <dbReference type="RuleBase" id="RU003718"/>
    </source>
</evidence>
<evidence type="ECO:0000256" key="2">
    <source>
        <dbReference type="ARBA" id="ARBA00022676"/>
    </source>
</evidence>
<keyword evidence="3 4" id="KW-0808">Transferase</keyword>
<dbReference type="PANTHER" id="PTHR48047">
    <property type="entry name" value="GLYCOSYLTRANSFERASE"/>
    <property type="match status" value="1"/>
</dbReference>
<organism evidence="6 7">
    <name type="scientific">Theobroma cacao</name>
    <name type="common">Cacao</name>
    <name type="synonym">Cocoa</name>
    <dbReference type="NCBI Taxonomy" id="3641"/>
    <lineage>
        <taxon>Eukaryota</taxon>
        <taxon>Viridiplantae</taxon>
        <taxon>Streptophyta</taxon>
        <taxon>Embryophyta</taxon>
        <taxon>Tracheophyta</taxon>
        <taxon>Spermatophyta</taxon>
        <taxon>Magnoliopsida</taxon>
        <taxon>eudicotyledons</taxon>
        <taxon>Gunneridae</taxon>
        <taxon>Pentapetalae</taxon>
        <taxon>rosids</taxon>
        <taxon>malvids</taxon>
        <taxon>Malvales</taxon>
        <taxon>Malvaceae</taxon>
        <taxon>Byttnerioideae</taxon>
        <taxon>Theobroma</taxon>
    </lineage>
</organism>
<dbReference type="eggNOG" id="KOG1192">
    <property type="taxonomic scope" value="Eukaryota"/>
</dbReference>
<evidence type="ECO:0000313" key="6">
    <source>
        <dbReference type="EMBL" id="EOX98314.1"/>
    </source>
</evidence>
<keyword evidence="7" id="KW-1185">Reference proteome</keyword>
<dbReference type="InterPro" id="IPR035595">
    <property type="entry name" value="UDP_glycos_trans_CS"/>
</dbReference>
<dbReference type="InParanoid" id="A0A061DZW1"/>
<dbReference type="Gramene" id="EOX98314">
    <property type="protein sequence ID" value="EOX98314"/>
    <property type="gene ID" value="TCM_007101"/>
</dbReference>
<dbReference type="OMA" id="ELWLPKG"/>
<dbReference type="EMBL" id="CM001880">
    <property type="protein sequence ID" value="EOX98314.1"/>
    <property type="molecule type" value="Genomic_DNA"/>
</dbReference>
<evidence type="ECO:0000256" key="5">
    <source>
        <dbReference type="RuleBase" id="RU362057"/>
    </source>
</evidence>
<dbReference type="AlphaFoldDB" id="A0A061DZW1"/>
<evidence type="ECO:0000256" key="1">
    <source>
        <dbReference type="ARBA" id="ARBA00009995"/>
    </source>
</evidence>
<dbReference type="STRING" id="3641.A0A061DZW1"/>
<keyword evidence="2 4" id="KW-0328">Glycosyltransferase</keyword>
<protein>
    <recommendedName>
        <fullName evidence="5">Glycosyltransferase</fullName>
        <ecNumber evidence="5">2.4.1.-</ecNumber>
    </recommendedName>
</protein>
<proteinExistence type="inferred from homology"/>
<gene>
    <name evidence="6" type="ORF">TCM_007101</name>
</gene>
<sequence>MDSESHQLHMFFIPFLAPGHMIPAVDMAKMFAMRGAQTTIITTPFNASLFSNTIQRCKNSGLDIDIKVLKFPCVEVGLPEGCENLDLITTPKDANREMVVKFCKGAAMLQEPLEQLLQELKPDCIVADVFLHWTFDAANKFGIPRLVFHGTGFFSLCGLECMRLYEPQKKVESDSEPFVVTNLPGDVKLTRKQLSDFIDQRIGGDFTQLLIECKASELKSYGVVVNSFYELEATYADYFRNVMGRKAWHIGPVSQCNRGTEEKAERGNEASIDEQECLKWLDSKKPKSVVYVSFGSTTNFAAAQLMEIAMGLEASGQQFIWVVRKKKNKEEKEDWLPEGFEKKMEGKGLIIRGWAPQMLILDHEAVGGFVTHCGWNSTLEGVTAGVPMVTWPLSAEQFLNEKFVTDVLKIGIVVGIQQSVKMLGNFVKRETIQKAVKEIMAGDRAHEMRKKAKALGEMAKTAVEKGGSSYTDLGDLIAELSLRRHSALN</sequence>
<dbReference type="HOGENOM" id="CLU_001724_2_2_1"/>
<dbReference type="PANTHER" id="PTHR48047:SF45">
    <property type="entry name" value="SCOPOLETIN GLUCOSYLTRANSFERASE-LIKE"/>
    <property type="match status" value="1"/>
</dbReference>
<dbReference type="GO" id="GO:0080044">
    <property type="term" value="F:quercetin 7-O-glucosyltransferase activity"/>
    <property type="evidence" value="ECO:0000318"/>
    <property type="project" value="GO_Central"/>
</dbReference>
<dbReference type="SUPFAM" id="SSF53756">
    <property type="entry name" value="UDP-Glycosyltransferase/glycogen phosphorylase"/>
    <property type="match status" value="1"/>
</dbReference>
<comment type="similarity">
    <text evidence="1 4">Belongs to the UDP-glycosyltransferase family.</text>
</comment>
<dbReference type="FunCoup" id="A0A061DZW1">
    <property type="interactions" value="190"/>
</dbReference>
<name>A0A061DZW1_THECC</name>
<evidence type="ECO:0000256" key="3">
    <source>
        <dbReference type="ARBA" id="ARBA00022679"/>
    </source>
</evidence>
<dbReference type="GO" id="GO:0051555">
    <property type="term" value="P:flavonol biosynthetic process"/>
    <property type="evidence" value="ECO:0000318"/>
    <property type="project" value="GO_Central"/>
</dbReference>
<dbReference type="FunFam" id="3.40.50.2000:FF:000071">
    <property type="entry name" value="Glycosyltransferase"/>
    <property type="match status" value="1"/>
</dbReference>
<dbReference type="Proteomes" id="UP000026915">
    <property type="component" value="Chromosome 2"/>
</dbReference>
<dbReference type="EC" id="2.4.1.-" evidence="5"/>
<dbReference type="InterPro" id="IPR002213">
    <property type="entry name" value="UDP_glucos_trans"/>
</dbReference>